<evidence type="ECO:0000259" key="4">
    <source>
        <dbReference type="Pfam" id="PF01648"/>
    </source>
</evidence>
<dbReference type="GO" id="GO:0019878">
    <property type="term" value="P:lysine biosynthetic process via aminoadipic acid"/>
    <property type="evidence" value="ECO:0007669"/>
    <property type="project" value="TreeGrafter"/>
</dbReference>
<dbReference type="PANTHER" id="PTHR12215:SF10">
    <property type="entry name" value="L-AMINOADIPATE-SEMIALDEHYDE DEHYDROGENASE-PHOSPHOPANTETHEINYL TRANSFERASE"/>
    <property type="match status" value="1"/>
</dbReference>
<gene>
    <name evidence="5" type="ORF">SAMN05216251_106125</name>
</gene>
<dbReference type="PANTHER" id="PTHR12215">
    <property type="entry name" value="PHOSPHOPANTETHEINE TRANSFERASE"/>
    <property type="match status" value="1"/>
</dbReference>
<feature type="domain" description="4'-phosphopantetheinyl transferase" evidence="4">
    <location>
        <begin position="164"/>
        <end position="249"/>
    </location>
</feature>
<evidence type="ECO:0000256" key="3">
    <source>
        <dbReference type="SAM" id="MobiDB-lite"/>
    </source>
</evidence>
<keyword evidence="6" id="KW-1185">Reference proteome</keyword>
<dbReference type="GO" id="GO:0008897">
    <property type="term" value="F:holo-[acyl-carrier-protein] synthase activity"/>
    <property type="evidence" value="ECO:0007669"/>
    <property type="project" value="InterPro"/>
</dbReference>
<dbReference type="InterPro" id="IPR037143">
    <property type="entry name" value="4-PPantetheinyl_Trfase_dom_sf"/>
</dbReference>
<dbReference type="GO" id="GO:0000287">
    <property type="term" value="F:magnesium ion binding"/>
    <property type="evidence" value="ECO:0007669"/>
    <property type="project" value="InterPro"/>
</dbReference>
<evidence type="ECO:0000313" key="6">
    <source>
        <dbReference type="Proteomes" id="UP000199323"/>
    </source>
</evidence>
<dbReference type="AlphaFoldDB" id="A0A1I2EAU6"/>
<evidence type="ECO:0000256" key="2">
    <source>
        <dbReference type="ARBA" id="ARBA00022679"/>
    </source>
</evidence>
<dbReference type="GO" id="GO:0005829">
    <property type="term" value="C:cytosol"/>
    <property type="evidence" value="ECO:0007669"/>
    <property type="project" value="TreeGrafter"/>
</dbReference>
<accession>A0A1I2EAU6</accession>
<evidence type="ECO:0000256" key="1">
    <source>
        <dbReference type="ARBA" id="ARBA00010990"/>
    </source>
</evidence>
<dbReference type="InterPro" id="IPR008278">
    <property type="entry name" value="4-PPantetheinyl_Trfase_dom"/>
</dbReference>
<dbReference type="Gene3D" id="3.90.470.20">
    <property type="entry name" value="4'-phosphopantetheinyl transferase domain"/>
    <property type="match status" value="2"/>
</dbReference>
<sequence>MTGTRPAAATRPPTGTADRTMPDPVSRTGHAVPDPDGTTGRTATGVAVFAPPARGVCDVWLVPVRRRAEWVGLLGSEERARWRTIGAGPAADTLLTSRAAQRLVVARYLGVSPEEVTVERSCALCGAPRHGRPRVPGAAVDFSVSHTDQWLLIAVVGGADGSLVGADLDRLDPGRDADGLAALTLTPAEHAAYVQLPDPERPVAFLDAWVRKEAAMKLTGHGLSAPPAAIDVRTPLATAPGVTTWPRTALHLTALAAPPGHRAALATTAPLTRVERHTLPE</sequence>
<dbReference type="STRING" id="380248.SAMN05216251_106125"/>
<reference evidence="5 6" key="1">
    <citation type="submission" date="2016-10" db="EMBL/GenBank/DDBJ databases">
        <authorList>
            <person name="de Groot N.N."/>
        </authorList>
    </citation>
    <scope>NUCLEOTIDE SEQUENCE [LARGE SCALE GENOMIC DNA]</scope>
    <source>
        <strain evidence="5 6">CGMCC 4.3510</strain>
    </source>
</reference>
<protein>
    <submittedName>
        <fullName evidence="5">4'-phosphopantetheinyl transferase</fullName>
    </submittedName>
</protein>
<dbReference type="Pfam" id="PF01648">
    <property type="entry name" value="ACPS"/>
    <property type="match status" value="1"/>
</dbReference>
<dbReference type="SUPFAM" id="SSF56214">
    <property type="entry name" value="4'-phosphopantetheinyl transferase"/>
    <property type="match status" value="2"/>
</dbReference>
<dbReference type="OrthoDB" id="190168at2"/>
<evidence type="ECO:0000313" key="5">
    <source>
        <dbReference type="EMBL" id="SFE90124.1"/>
    </source>
</evidence>
<dbReference type="RefSeq" id="WP_093713515.1">
    <property type="nucleotide sequence ID" value="NZ_FONG01000006.1"/>
</dbReference>
<keyword evidence="2 5" id="KW-0808">Transferase</keyword>
<dbReference type="InterPro" id="IPR050559">
    <property type="entry name" value="P-Pant_transferase_sf"/>
</dbReference>
<dbReference type="Proteomes" id="UP000199323">
    <property type="component" value="Unassembled WGS sequence"/>
</dbReference>
<proteinExistence type="inferred from homology"/>
<name>A0A1I2EAU6_9ACTN</name>
<feature type="compositionally biased region" description="Low complexity" evidence="3">
    <location>
        <begin position="1"/>
        <end position="19"/>
    </location>
</feature>
<organism evidence="5 6">
    <name type="scientific">Actinacidiphila alni</name>
    <dbReference type="NCBI Taxonomy" id="380248"/>
    <lineage>
        <taxon>Bacteria</taxon>
        <taxon>Bacillati</taxon>
        <taxon>Actinomycetota</taxon>
        <taxon>Actinomycetes</taxon>
        <taxon>Kitasatosporales</taxon>
        <taxon>Streptomycetaceae</taxon>
        <taxon>Actinacidiphila</taxon>
    </lineage>
</organism>
<feature type="region of interest" description="Disordered" evidence="3">
    <location>
        <begin position="1"/>
        <end position="42"/>
    </location>
</feature>
<comment type="similarity">
    <text evidence="1">Belongs to the P-Pant transferase superfamily. Gsp/Sfp/HetI/AcpT family.</text>
</comment>
<dbReference type="EMBL" id="FONG01000006">
    <property type="protein sequence ID" value="SFE90124.1"/>
    <property type="molecule type" value="Genomic_DNA"/>
</dbReference>